<proteinExistence type="predicted"/>
<evidence type="ECO:0000313" key="2">
    <source>
        <dbReference type="EMBL" id="MBA4672019.1"/>
    </source>
</evidence>
<organism evidence="2">
    <name type="scientific">Opuntia streptacantha</name>
    <name type="common">Prickly pear cactus</name>
    <name type="synonym">Opuntia cardona</name>
    <dbReference type="NCBI Taxonomy" id="393608"/>
    <lineage>
        <taxon>Eukaryota</taxon>
        <taxon>Viridiplantae</taxon>
        <taxon>Streptophyta</taxon>
        <taxon>Embryophyta</taxon>
        <taxon>Tracheophyta</taxon>
        <taxon>Spermatophyta</taxon>
        <taxon>Magnoliopsida</taxon>
        <taxon>eudicotyledons</taxon>
        <taxon>Gunneridae</taxon>
        <taxon>Pentapetalae</taxon>
        <taxon>Caryophyllales</taxon>
        <taxon>Cactineae</taxon>
        <taxon>Cactaceae</taxon>
        <taxon>Opuntioideae</taxon>
        <taxon>Opuntia</taxon>
    </lineage>
</organism>
<dbReference type="EMBL" id="GISG01253142">
    <property type="protein sequence ID" value="MBA4672019.1"/>
    <property type="molecule type" value="Transcribed_RNA"/>
</dbReference>
<feature type="region of interest" description="Disordered" evidence="1">
    <location>
        <begin position="1"/>
        <end position="33"/>
    </location>
</feature>
<protein>
    <submittedName>
        <fullName evidence="2">Uncharacterized protein</fullName>
    </submittedName>
</protein>
<accession>A0A7C9AN89</accession>
<evidence type="ECO:0000256" key="1">
    <source>
        <dbReference type="SAM" id="MobiDB-lite"/>
    </source>
</evidence>
<feature type="compositionally biased region" description="Basic and acidic residues" evidence="1">
    <location>
        <begin position="1"/>
        <end position="11"/>
    </location>
</feature>
<sequence>MGEGKGRERETSGGVENVESDDTISRLSDLDKSPSKKLSALLVQPHAHHDRPSGEILAGILTGGVGISVAGGHHTAIGVAALVALPHQFHPDLCLAFSLCFLSRNMRWDKIKGCGKMKRA</sequence>
<dbReference type="AlphaFoldDB" id="A0A7C9AN89"/>
<reference evidence="2" key="1">
    <citation type="journal article" date="2013" name="J. Plant Res.">
        <title>Effect of fungi and light on seed germination of three Opuntia species from semiarid lands of central Mexico.</title>
        <authorList>
            <person name="Delgado-Sanchez P."/>
            <person name="Jimenez-Bremont J.F."/>
            <person name="Guerrero-Gonzalez Mde L."/>
            <person name="Flores J."/>
        </authorList>
    </citation>
    <scope>NUCLEOTIDE SEQUENCE</scope>
    <source>
        <tissue evidence="2">Cladode</tissue>
    </source>
</reference>
<name>A0A7C9AN89_OPUST</name>
<reference evidence="2" key="2">
    <citation type="submission" date="2020-07" db="EMBL/GenBank/DDBJ databases">
        <authorList>
            <person name="Vera ALvarez R."/>
            <person name="Arias-Moreno D.M."/>
            <person name="Jimenez-Jacinto V."/>
            <person name="Jimenez-Bremont J.F."/>
            <person name="Swaminathan K."/>
            <person name="Moose S.P."/>
            <person name="Guerrero-Gonzalez M.L."/>
            <person name="Marino-Ramirez L."/>
            <person name="Landsman D."/>
            <person name="Rodriguez-Kessler M."/>
            <person name="Delgado-Sanchez P."/>
        </authorList>
    </citation>
    <scope>NUCLEOTIDE SEQUENCE</scope>
    <source>
        <tissue evidence="2">Cladode</tissue>
    </source>
</reference>